<dbReference type="GO" id="GO:0008237">
    <property type="term" value="F:metallopeptidase activity"/>
    <property type="evidence" value="ECO:0007669"/>
    <property type="project" value="InterPro"/>
</dbReference>
<evidence type="ECO:0000313" key="1">
    <source>
        <dbReference type="EMBL" id="OZM72828.1"/>
    </source>
</evidence>
<comment type="caution">
    <text evidence="1">The sequence shown here is derived from an EMBL/GenBank/DDBJ whole genome shotgun (WGS) entry which is preliminary data.</text>
</comment>
<dbReference type="EMBL" id="NKYE01000007">
    <property type="protein sequence ID" value="OZM72828.1"/>
    <property type="molecule type" value="Genomic_DNA"/>
</dbReference>
<accession>A0A263D423</accession>
<dbReference type="OrthoDB" id="4523226at2"/>
<proteinExistence type="predicted"/>
<dbReference type="InterPro" id="IPR024079">
    <property type="entry name" value="MetalloPept_cat_dom_sf"/>
</dbReference>
<evidence type="ECO:0000313" key="2">
    <source>
        <dbReference type="Proteomes" id="UP000242444"/>
    </source>
</evidence>
<name>A0A263D423_9PSEU</name>
<dbReference type="SUPFAM" id="SSF55486">
    <property type="entry name" value="Metalloproteases ('zincins'), catalytic domain"/>
    <property type="match status" value="1"/>
</dbReference>
<dbReference type="AlphaFoldDB" id="A0A263D423"/>
<dbReference type="Pfam" id="PF09471">
    <property type="entry name" value="Peptidase_M64"/>
    <property type="match status" value="1"/>
</dbReference>
<dbReference type="Proteomes" id="UP000242444">
    <property type="component" value="Unassembled WGS sequence"/>
</dbReference>
<protein>
    <recommendedName>
        <fullName evidence="3">Peptidase M64</fullName>
    </recommendedName>
</protein>
<dbReference type="InterPro" id="IPR019026">
    <property type="entry name" value="Peptidase_M64_IgA"/>
</dbReference>
<organism evidence="1 2">
    <name type="scientific">Amycolatopsis antarctica</name>
    <dbReference type="NCBI Taxonomy" id="1854586"/>
    <lineage>
        <taxon>Bacteria</taxon>
        <taxon>Bacillati</taxon>
        <taxon>Actinomycetota</taxon>
        <taxon>Actinomycetes</taxon>
        <taxon>Pseudonocardiales</taxon>
        <taxon>Pseudonocardiaceae</taxon>
        <taxon>Amycolatopsis</taxon>
    </lineage>
</organism>
<dbReference type="Gene3D" id="3.40.390.10">
    <property type="entry name" value="Collagenase (Catalytic Domain)"/>
    <property type="match status" value="1"/>
</dbReference>
<gene>
    <name evidence="1" type="ORF">CFN78_13165</name>
</gene>
<sequence length="285" mass="30310">MTQVEVPVRPPSPGLPAAAVQAEVVPVQETGPSSERFDLVFVGDGYTEGDLPGYGDDVKAKWEELAAVEPFATYREYFNVWQVNVVSPQAGVDHDPSFGSSVDTALDMGFYCMGGSPDTQRLLCVDETKAGQFAGLAPEADQVIALGNTTTYGGAGGGTATAAGKNESAGQIAIHELGHSIGGLADEYDYPNDRYTGPEPDGPNVSIQTAEQMQQSGTKWAQYIGQESPDGGTVGSYEGAFYYKTGVYRPTENSIMRTLGQEFNSPSRDIMIEAFRAKVPGLPSR</sequence>
<keyword evidence="2" id="KW-1185">Reference proteome</keyword>
<dbReference type="InParanoid" id="A0A263D423"/>
<reference evidence="1 2" key="1">
    <citation type="submission" date="2017-07" db="EMBL/GenBank/DDBJ databases">
        <title>Amycolatopsis antarcticus sp. nov., isolated from the surface of an Antarcticus brown macroalga.</title>
        <authorList>
            <person name="Wang J."/>
            <person name="Leiva S."/>
            <person name="Huang J."/>
            <person name="Huang Y."/>
        </authorList>
    </citation>
    <scope>NUCLEOTIDE SEQUENCE [LARGE SCALE GENOMIC DNA]</scope>
    <source>
        <strain evidence="1 2">AU-G6</strain>
    </source>
</reference>
<evidence type="ECO:0008006" key="3">
    <source>
        <dbReference type="Google" id="ProtNLM"/>
    </source>
</evidence>